<dbReference type="GO" id="GO:0140359">
    <property type="term" value="F:ABC-type transporter activity"/>
    <property type="evidence" value="ECO:0007669"/>
    <property type="project" value="InterPro"/>
</dbReference>
<keyword evidence="5" id="KW-0536">Nodulation</keyword>
<dbReference type="PANTHER" id="PTHR43229:SF2">
    <property type="entry name" value="NODULATION PROTEIN J"/>
    <property type="match status" value="1"/>
</dbReference>
<keyword evidence="10 12" id="KW-0472">Membrane</keyword>
<evidence type="ECO:0000313" key="15">
    <source>
        <dbReference type="Proteomes" id="UP000742786"/>
    </source>
</evidence>
<dbReference type="PROSITE" id="PS51012">
    <property type="entry name" value="ABC_TM2"/>
    <property type="match status" value="1"/>
</dbReference>
<keyword evidence="7" id="KW-0997">Cell inner membrane</keyword>
<feature type="transmembrane region" description="Helical" evidence="12">
    <location>
        <begin position="66"/>
        <end position="85"/>
    </location>
</feature>
<comment type="subcellular location">
    <subcellularLocation>
        <location evidence="1 12">Cell inner membrane</location>
        <topology evidence="1 12">Multi-pass membrane protein</topology>
    </subcellularLocation>
</comment>
<dbReference type="InterPro" id="IPR051784">
    <property type="entry name" value="Nod_factor_ABC_transporter"/>
</dbReference>
<keyword evidence="15" id="KW-1185">Reference proteome</keyword>
<evidence type="ECO:0000256" key="3">
    <source>
        <dbReference type="ARBA" id="ARBA00011350"/>
    </source>
</evidence>
<feature type="transmembrane region" description="Helical" evidence="12">
    <location>
        <begin position="31"/>
        <end position="54"/>
    </location>
</feature>
<dbReference type="PIRSF" id="PIRSF006648">
    <property type="entry name" value="DrrB"/>
    <property type="match status" value="1"/>
</dbReference>
<feature type="transmembrane region" description="Helical" evidence="12">
    <location>
        <begin position="235"/>
        <end position="257"/>
    </location>
</feature>
<sequence length="263" mass="28536">MSAAISNTAADLWSLRWRHVWQRNFLVWRKLAIPSVLGNLADPMIYMFGLGYGLGSLMPQVNGGSYIAFLAGGTLCASTMNAATFETLYSGFSRMHVQRTWEAIINAPLSLDDVVAGELVWSATKALLSGMAIFIVILLLGLAHSPLALLVLPVVFLVGLTFGALGLIVTALAPSYDFFMYYFTLFITPMTLLSGVFFPLSQLPLPLQAAAHALPLTHAVLLVRPLLAGQWPDHALLHTGFLAAITVIAFAIALKLARRRLLK</sequence>
<comment type="subunit">
    <text evidence="3">The complex is composed of two ATP-binding proteins (NodI) and two transmembrane proteins (NodJ).</text>
</comment>
<protein>
    <recommendedName>
        <fullName evidence="12">Transport permease protein</fullName>
    </recommendedName>
</protein>
<proteinExistence type="inferred from homology"/>
<keyword evidence="9 12" id="KW-1133">Transmembrane helix</keyword>
<dbReference type="AlphaFoldDB" id="A0A916N0W5"/>
<evidence type="ECO:0000256" key="2">
    <source>
        <dbReference type="ARBA" id="ARBA00008394"/>
    </source>
</evidence>
<dbReference type="InterPro" id="IPR013525">
    <property type="entry name" value="ABC2_TM"/>
</dbReference>
<comment type="function">
    <text evidence="11">Part of the ABC transporter complex NodIJ involved in the export of the nodulation factors (Nod factors), the bacterial signal molecules that induce symbiosis and subsequent nodulation induction. Nod factors are LCO (lipo-chitin oligosaccharide), a modified beta-1,4-linked N-acetylglucosamine oligosaccharide. This subunit encodes the transporter.</text>
</comment>
<evidence type="ECO:0000256" key="11">
    <source>
        <dbReference type="ARBA" id="ARBA00025119"/>
    </source>
</evidence>
<dbReference type="PRINTS" id="PR00164">
    <property type="entry name" value="ABC2TRNSPORT"/>
</dbReference>
<evidence type="ECO:0000259" key="13">
    <source>
        <dbReference type="PROSITE" id="PS51012"/>
    </source>
</evidence>
<evidence type="ECO:0000256" key="10">
    <source>
        <dbReference type="ARBA" id="ARBA00023136"/>
    </source>
</evidence>
<evidence type="ECO:0000256" key="6">
    <source>
        <dbReference type="ARBA" id="ARBA00022475"/>
    </source>
</evidence>
<accession>A0A916N0W5</accession>
<dbReference type="InterPro" id="IPR005981">
    <property type="entry name" value="ABC_transptNodJ"/>
</dbReference>
<name>A0A916N0W5_9PROT</name>
<dbReference type="InterPro" id="IPR000412">
    <property type="entry name" value="ABC_2_transport"/>
</dbReference>
<keyword evidence="6 12" id="KW-1003">Cell membrane</keyword>
<evidence type="ECO:0000256" key="1">
    <source>
        <dbReference type="ARBA" id="ARBA00004429"/>
    </source>
</evidence>
<reference evidence="14" key="1">
    <citation type="submission" date="2021-04" db="EMBL/GenBank/DDBJ databases">
        <authorList>
            <person name="Hornung B."/>
        </authorList>
    </citation>
    <scope>NUCLEOTIDE SEQUENCE</scope>
    <source>
        <strain evidence="14">G5G6</strain>
    </source>
</reference>
<evidence type="ECO:0000256" key="8">
    <source>
        <dbReference type="ARBA" id="ARBA00022692"/>
    </source>
</evidence>
<dbReference type="GO" id="GO:0015772">
    <property type="term" value="P:oligosaccharide transport"/>
    <property type="evidence" value="ECO:0007669"/>
    <property type="project" value="InterPro"/>
</dbReference>
<feature type="domain" description="ABC transmembrane type-2" evidence="13">
    <location>
        <begin position="34"/>
        <end position="260"/>
    </location>
</feature>
<feature type="transmembrane region" description="Helical" evidence="12">
    <location>
        <begin position="179"/>
        <end position="198"/>
    </location>
</feature>
<evidence type="ECO:0000313" key="14">
    <source>
        <dbReference type="EMBL" id="CAG4884333.1"/>
    </source>
</evidence>
<keyword evidence="8 12" id="KW-0812">Transmembrane</keyword>
<dbReference type="Proteomes" id="UP000742786">
    <property type="component" value="Unassembled WGS sequence"/>
</dbReference>
<evidence type="ECO:0000256" key="4">
    <source>
        <dbReference type="ARBA" id="ARBA00022448"/>
    </source>
</evidence>
<dbReference type="PANTHER" id="PTHR43229">
    <property type="entry name" value="NODULATION PROTEIN J"/>
    <property type="match status" value="1"/>
</dbReference>
<dbReference type="GO" id="GO:0043190">
    <property type="term" value="C:ATP-binding cassette (ABC) transporter complex"/>
    <property type="evidence" value="ECO:0007669"/>
    <property type="project" value="InterPro"/>
</dbReference>
<comment type="caution">
    <text evidence="14">The sequence shown here is derived from an EMBL/GenBank/DDBJ whole genome shotgun (WGS) entry which is preliminary data.</text>
</comment>
<evidence type="ECO:0000256" key="5">
    <source>
        <dbReference type="ARBA" id="ARBA00022458"/>
    </source>
</evidence>
<organism evidence="14 15">
    <name type="scientific">Georgfuchsia toluolica</name>
    <dbReference type="NCBI Taxonomy" id="424218"/>
    <lineage>
        <taxon>Bacteria</taxon>
        <taxon>Pseudomonadati</taxon>
        <taxon>Pseudomonadota</taxon>
        <taxon>Betaproteobacteria</taxon>
        <taxon>Nitrosomonadales</taxon>
        <taxon>Sterolibacteriaceae</taxon>
        <taxon>Georgfuchsia</taxon>
    </lineage>
</organism>
<feature type="transmembrane region" description="Helical" evidence="12">
    <location>
        <begin position="147"/>
        <end position="173"/>
    </location>
</feature>
<dbReference type="EMBL" id="CAJQUM010000001">
    <property type="protein sequence ID" value="CAG4884333.1"/>
    <property type="molecule type" value="Genomic_DNA"/>
</dbReference>
<dbReference type="Pfam" id="PF01061">
    <property type="entry name" value="ABC2_membrane"/>
    <property type="match status" value="1"/>
</dbReference>
<dbReference type="InterPro" id="IPR047817">
    <property type="entry name" value="ABC2_TM_bact-type"/>
</dbReference>
<dbReference type="NCBIfam" id="TIGR01291">
    <property type="entry name" value="nodJ"/>
    <property type="match status" value="1"/>
</dbReference>
<comment type="similarity">
    <text evidence="2">Belongs to the ABC-2 integral membrane protein family. Lipooligosaccharide exporter (TC 3.A.1.102) subfamily.</text>
</comment>
<evidence type="ECO:0000256" key="7">
    <source>
        <dbReference type="ARBA" id="ARBA00022519"/>
    </source>
</evidence>
<keyword evidence="4 12" id="KW-0813">Transport</keyword>
<feature type="transmembrane region" description="Helical" evidence="12">
    <location>
        <begin position="119"/>
        <end position="140"/>
    </location>
</feature>
<dbReference type="RefSeq" id="WP_220636193.1">
    <property type="nucleotide sequence ID" value="NZ_CAJQUM010000001.1"/>
</dbReference>
<evidence type="ECO:0000256" key="12">
    <source>
        <dbReference type="RuleBase" id="RU361157"/>
    </source>
</evidence>
<evidence type="ECO:0000256" key="9">
    <source>
        <dbReference type="ARBA" id="ARBA00022989"/>
    </source>
</evidence>
<gene>
    <name evidence="14" type="primary">nodJ</name>
    <name evidence="14" type="ORF">GTOL_12216</name>
</gene>